<keyword evidence="8" id="KW-0863">Zinc-finger</keyword>
<dbReference type="InterPro" id="IPR046349">
    <property type="entry name" value="C1-like_sf"/>
</dbReference>
<evidence type="ECO:0000256" key="1">
    <source>
        <dbReference type="ARBA" id="ARBA00004278"/>
    </source>
</evidence>
<dbReference type="PRINTS" id="PR00452">
    <property type="entry name" value="SH3DOMAIN"/>
</dbReference>
<proteinExistence type="predicted"/>
<dbReference type="InterPro" id="IPR036028">
    <property type="entry name" value="SH3-like_dom_sf"/>
</dbReference>
<dbReference type="GO" id="GO:1903078">
    <property type="term" value="P:positive regulation of protein localization to plasma membrane"/>
    <property type="evidence" value="ECO:0007669"/>
    <property type="project" value="TreeGrafter"/>
</dbReference>
<evidence type="ECO:0000256" key="11">
    <source>
        <dbReference type="PROSITE-ProRule" id="PRU00192"/>
    </source>
</evidence>
<evidence type="ECO:0000256" key="5">
    <source>
        <dbReference type="ARBA" id="ARBA00022490"/>
    </source>
</evidence>
<reference evidence="16" key="1">
    <citation type="submission" date="2025-08" db="UniProtKB">
        <authorList>
            <consortium name="RefSeq"/>
        </authorList>
    </citation>
    <scope>IDENTIFICATION</scope>
    <source>
        <tissue evidence="16">Sperm</tissue>
    </source>
</reference>
<comment type="subcellular location">
    <subcellularLocation>
        <location evidence="1">Cell membrane</location>
        <location evidence="1">Sarcolemma</location>
        <topology evidence="1">Peripheral membrane protein</topology>
        <orientation evidence="1">Cytoplasmic side</orientation>
    </subcellularLocation>
    <subcellularLocation>
        <location evidence="2">Cytoplasm</location>
    </subcellularLocation>
</comment>
<keyword evidence="5" id="KW-0963">Cytoplasm</keyword>
<evidence type="ECO:0000256" key="12">
    <source>
        <dbReference type="SAM" id="MobiDB-lite"/>
    </source>
</evidence>
<dbReference type="Pfam" id="PF07653">
    <property type="entry name" value="SH3_2"/>
    <property type="match status" value="1"/>
</dbReference>
<dbReference type="GO" id="GO:0042383">
    <property type="term" value="C:sarcolemma"/>
    <property type="evidence" value="ECO:0007669"/>
    <property type="project" value="UniProtKB-SubCell"/>
</dbReference>
<dbReference type="Pfam" id="PF16664">
    <property type="entry name" value="STAC2_u1"/>
    <property type="match status" value="1"/>
</dbReference>
<feature type="compositionally biased region" description="Basic residues" evidence="12">
    <location>
        <begin position="34"/>
        <end position="49"/>
    </location>
</feature>
<dbReference type="SMART" id="SM00326">
    <property type="entry name" value="SH3"/>
    <property type="match status" value="1"/>
</dbReference>
<keyword evidence="3 11" id="KW-0728">SH3 domain</keyword>
<gene>
    <name evidence="16" type="primary">LOC116940976</name>
</gene>
<evidence type="ECO:0000256" key="4">
    <source>
        <dbReference type="ARBA" id="ARBA00022475"/>
    </source>
</evidence>
<dbReference type="InterPro" id="IPR002219">
    <property type="entry name" value="PKC_DAG/PE"/>
</dbReference>
<name>A0AAJ7SXF7_PETMA</name>
<protein>
    <submittedName>
        <fullName evidence="16">SH3 and cysteine-rich domain-containing protein 3-like isoform X1</fullName>
    </submittedName>
</protein>
<feature type="compositionally biased region" description="Acidic residues" evidence="12">
    <location>
        <begin position="255"/>
        <end position="268"/>
    </location>
</feature>
<dbReference type="RefSeq" id="XP_032807340.1">
    <property type="nucleotide sequence ID" value="XM_032951449.1"/>
</dbReference>
<evidence type="ECO:0000256" key="2">
    <source>
        <dbReference type="ARBA" id="ARBA00004496"/>
    </source>
</evidence>
<feature type="domain" description="Phorbol-ester/DAG-type" evidence="14">
    <location>
        <begin position="128"/>
        <end position="184"/>
    </location>
</feature>
<dbReference type="InterPro" id="IPR001452">
    <property type="entry name" value="SH3_domain"/>
</dbReference>
<dbReference type="Gene3D" id="2.30.30.40">
    <property type="entry name" value="SH3 Domains"/>
    <property type="match status" value="1"/>
</dbReference>
<keyword evidence="7" id="KW-0677">Repeat</keyword>
<feature type="region of interest" description="Disordered" evidence="12">
    <location>
        <begin position="1"/>
        <end position="131"/>
    </location>
</feature>
<dbReference type="SMART" id="SM00109">
    <property type="entry name" value="C1"/>
    <property type="match status" value="1"/>
</dbReference>
<dbReference type="InterPro" id="IPR039688">
    <property type="entry name" value="STAC1/2/3"/>
</dbReference>
<dbReference type="Gene3D" id="3.30.60.20">
    <property type="match status" value="1"/>
</dbReference>
<dbReference type="PROSITE" id="PS50002">
    <property type="entry name" value="SH3"/>
    <property type="match status" value="1"/>
</dbReference>
<dbReference type="GO" id="GO:0003009">
    <property type="term" value="P:skeletal muscle contraction"/>
    <property type="evidence" value="ECO:0007669"/>
    <property type="project" value="TreeGrafter"/>
</dbReference>
<dbReference type="FunFam" id="3.30.60.20:FF:000022">
    <property type="entry name" value="SH3 and cysteine-rich domain-containing protein 3 isoform 2"/>
    <property type="match status" value="1"/>
</dbReference>
<keyword evidence="6" id="KW-0479">Metal-binding</keyword>
<evidence type="ECO:0000313" key="16">
    <source>
        <dbReference type="RefSeq" id="XP_032807340.1"/>
    </source>
</evidence>
<evidence type="ECO:0000259" key="13">
    <source>
        <dbReference type="PROSITE" id="PS50002"/>
    </source>
</evidence>
<evidence type="ECO:0000256" key="8">
    <source>
        <dbReference type="ARBA" id="ARBA00022771"/>
    </source>
</evidence>
<organism evidence="15 16">
    <name type="scientific">Petromyzon marinus</name>
    <name type="common">Sea lamprey</name>
    <dbReference type="NCBI Taxonomy" id="7757"/>
    <lineage>
        <taxon>Eukaryota</taxon>
        <taxon>Metazoa</taxon>
        <taxon>Chordata</taxon>
        <taxon>Craniata</taxon>
        <taxon>Vertebrata</taxon>
        <taxon>Cyclostomata</taxon>
        <taxon>Hyperoartia</taxon>
        <taxon>Petromyzontiformes</taxon>
        <taxon>Petromyzontidae</taxon>
        <taxon>Petromyzon</taxon>
    </lineage>
</organism>
<keyword evidence="4" id="KW-1003">Cell membrane</keyword>
<evidence type="ECO:0000259" key="14">
    <source>
        <dbReference type="PROSITE" id="PS50081"/>
    </source>
</evidence>
<dbReference type="Pfam" id="PF00018">
    <property type="entry name" value="SH3_1"/>
    <property type="match status" value="1"/>
</dbReference>
<evidence type="ECO:0000256" key="7">
    <source>
        <dbReference type="ARBA" id="ARBA00022737"/>
    </source>
</evidence>
<feature type="region of interest" description="Disordered" evidence="12">
    <location>
        <begin position="241"/>
        <end position="281"/>
    </location>
</feature>
<evidence type="ECO:0000256" key="10">
    <source>
        <dbReference type="ARBA" id="ARBA00023136"/>
    </source>
</evidence>
<dbReference type="PROSITE" id="PS50081">
    <property type="entry name" value="ZF_DAG_PE_2"/>
    <property type="match status" value="1"/>
</dbReference>
<dbReference type="Pfam" id="PF00130">
    <property type="entry name" value="C1_1"/>
    <property type="match status" value="1"/>
</dbReference>
<feature type="compositionally biased region" description="Basic and acidic residues" evidence="12">
    <location>
        <begin position="1"/>
        <end position="10"/>
    </location>
</feature>
<evidence type="ECO:0000256" key="9">
    <source>
        <dbReference type="ARBA" id="ARBA00022833"/>
    </source>
</evidence>
<dbReference type="PANTHER" id="PTHR15135">
    <property type="entry name" value="STAC"/>
    <property type="match status" value="1"/>
</dbReference>
<dbReference type="GO" id="GO:0005737">
    <property type="term" value="C:cytoplasm"/>
    <property type="evidence" value="ECO:0007669"/>
    <property type="project" value="UniProtKB-SubCell"/>
</dbReference>
<sequence length="465" mass="51533">MSAQHEKENEPLSPGGPDPLAMSEPSHAESPLARLRKTLSFKSKALHRRSQSDHNVLQRSAVLSPALGIPPPLLPDSVVRTRRPGRARSEPGREGSSQGAGDYGDDDEPRRRCPPTSPRIQPGCPERRHSFQDHSFKKPTFCDVCNRMIVGTDVQPVSKLGIRCKTCKMSVHQRCQACVSQQRCVGKMPKGFRRQSSSPLLLNGQFACIKEVMPLASGNKLDPVYEALRYGTSLAQQRRAQAAGEAPCSPREDSADLCENEEEDEDTNGEGPEGRRSWARGACHTAEGRLRKLSLDDKRVVFSQGDTLATEPRHHAGLAVCPRAGERDRRQRRASVPASAAAARRDFSQLYTFVALHRFGTREKDDLALEPGDRLSILDDSNEEWWKGKLGDRVGYFPANFVVRVRPGERVFQALRTFVGNKQLGQLTLKQEQVCVEKGGESNGFVKVSNGRKVGLVPQEFLEEI</sequence>
<keyword evidence="9" id="KW-0862">Zinc</keyword>
<evidence type="ECO:0000256" key="3">
    <source>
        <dbReference type="ARBA" id="ARBA00022443"/>
    </source>
</evidence>
<evidence type="ECO:0000313" key="15">
    <source>
        <dbReference type="Proteomes" id="UP001318040"/>
    </source>
</evidence>
<dbReference type="SUPFAM" id="SSF50044">
    <property type="entry name" value="SH3-domain"/>
    <property type="match status" value="1"/>
</dbReference>
<dbReference type="PANTHER" id="PTHR15135:SF7">
    <property type="entry name" value="STAC-LIKE, ISOFORM J"/>
    <property type="match status" value="1"/>
</dbReference>
<dbReference type="KEGG" id="pmrn:116940976"/>
<dbReference type="Proteomes" id="UP001318040">
    <property type="component" value="Chromosome 10"/>
</dbReference>
<keyword evidence="15" id="KW-1185">Reference proteome</keyword>
<keyword evidence="10" id="KW-0472">Membrane</keyword>
<evidence type="ECO:0000256" key="6">
    <source>
        <dbReference type="ARBA" id="ARBA00022723"/>
    </source>
</evidence>
<accession>A0AAJ7SXF7</accession>
<dbReference type="SUPFAM" id="SSF57889">
    <property type="entry name" value="Cysteine-rich domain"/>
    <property type="match status" value="1"/>
</dbReference>
<dbReference type="GO" id="GO:0008270">
    <property type="term" value="F:zinc ion binding"/>
    <property type="evidence" value="ECO:0007669"/>
    <property type="project" value="UniProtKB-KW"/>
</dbReference>
<dbReference type="GeneID" id="116940976"/>
<feature type="domain" description="SH3" evidence="13">
    <location>
        <begin position="348"/>
        <end position="407"/>
    </location>
</feature>
<dbReference type="AlphaFoldDB" id="A0AAJ7SXF7"/>